<dbReference type="Pfam" id="PF14223">
    <property type="entry name" value="Retrotran_gag_2"/>
    <property type="match status" value="1"/>
</dbReference>
<evidence type="ECO:0000313" key="2">
    <source>
        <dbReference type="Proteomes" id="UP001151760"/>
    </source>
</evidence>
<evidence type="ECO:0008006" key="3">
    <source>
        <dbReference type="Google" id="ProtNLM"/>
    </source>
</evidence>
<protein>
    <recommendedName>
        <fullName evidence="3">Integrase, catalytic region, zinc finger, CCHC-type, peptidase aspartic, catalytic</fullName>
    </recommendedName>
</protein>
<accession>A0ABQ5BQ25</accession>
<proteinExistence type="predicted"/>
<dbReference type="Proteomes" id="UP001151760">
    <property type="component" value="Unassembled WGS sequence"/>
</dbReference>
<evidence type="ECO:0000313" key="1">
    <source>
        <dbReference type="EMBL" id="GJT16880.1"/>
    </source>
</evidence>
<comment type="caution">
    <text evidence="1">The sequence shown here is derived from an EMBL/GenBank/DDBJ whole genome shotgun (WGS) entry which is preliminary data.</text>
</comment>
<sequence>MILNSLQNGPLVWPTVVEEDDTTKTKKYEVLSIAEKLQADCDLKATNIGLQGTKLSLQEKECKLYDEFDKFSFVMGETLYQYYWRFAQLINNMNVINMSMRQVQVNTKFLNSLPPEWSKFVTDVKLARDLHTTNYDQLYSYLEQHEAHANETRLMRERYQDPLAFVANYNPSTSQLNNYHSQYNSTQFPLGMAMGRSHQTSSVPLTAYNSPQSSTQPLTEFPQMDSGLVVPVFNQGDDPIACLNKAMTFLTAVASSRFPSTNNQLRTSSNSRNQATIQDDMVTMQQVQGRQGQSYAGEGHMVRQCTQPKRPRNVAWFKEKAMLAEAQEAGQILDEKQLAFLADPGILDGQAAQTTIPNTTAFQTEDLDAYDSDYDDVSNAKAVLMANLSNYGSDVILESFEQTPVVDFTDNEITSDSNIILYSQYLQETQQAAVQDNNLYAQQDSMILFAIEQMSKQIINHVNNWEKANQEKNNESLTAELERYK</sequence>
<organism evidence="1 2">
    <name type="scientific">Tanacetum coccineum</name>
    <dbReference type="NCBI Taxonomy" id="301880"/>
    <lineage>
        <taxon>Eukaryota</taxon>
        <taxon>Viridiplantae</taxon>
        <taxon>Streptophyta</taxon>
        <taxon>Embryophyta</taxon>
        <taxon>Tracheophyta</taxon>
        <taxon>Spermatophyta</taxon>
        <taxon>Magnoliopsida</taxon>
        <taxon>eudicotyledons</taxon>
        <taxon>Gunneridae</taxon>
        <taxon>Pentapetalae</taxon>
        <taxon>asterids</taxon>
        <taxon>campanulids</taxon>
        <taxon>Asterales</taxon>
        <taxon>Asteraceae</taxon>
        <taxon>Asteroideae</taxon>
        <taxon>Anthemideae</taxon>
        <taxon>Anthemidinae</taxon>
        <taxon>Tanacetum</taxon>
    </lineage>
</organism>
<name>A0ABQ5BQ25_9ASTR</name>
<keyword evidence="2" id="KW-1185">Reference proteome</keyword>
<reference evidence="1" key="2">
    <citation type="submission" date="2022-01" db="EMBL/GenBank/DDBJ databases">
        <authorList>
            <person name="Yamashiro T."/>
            <person name="Shiraishi A."/>
            <person name="Satake H."/>
            <person name="Nakayama K."/>
        </authorList>
    </citation>
    <scope>NUCLEOTIDE SEQUENCE</scope>
</reference>
<reference evidence="1" key="1">
    <citation type="journal article" date="2022" name="Int. J. Mol. Sci.">
        <title>Draft Genome of Tanacetum Coccineum: Genomic Comparison of Closely Related Tanacetum-Family Plants.</title>
        <authorList>
            <person name="Yamashiro T."/>
            <person name="Shiraishi A."/>
            <person name="Nakayama K."/>
            <person name="Satake H."/>
        </authorList>
    </citation>
    <scope>NUCLEOTIDE SEQUENCE</scope>
</reference>
<dbReference type="EMBL" id="BQNB010013511">
    <property type="protein sequence ID" value="GJT16880.1"/>
    <property type="molecule type" value="Genomic_DNA"/>
</dbReference>
<gene>
    <name evidence="1" type="ORF">Tco_0875586</name>
</gene>